<keyword evidence="9 12" id="KW-0238">DNA-binding</keyword>
<evidence type="ECO:0000256" key="1">
    <source>
        <dbReference type="ARBA" id="ARBA00001946"/>
    </source>
</evidence>
<dbReference type="InterPro" id="IPR003615">
    <property type="entry name" value="HNH_nuc"/>
</dbReference>
<feature type="binding site" evidence="12">
    <location>
        <position position="560"/>
    </location>
    <ligand>
        <name>Mg(2+)</name>
        <dbReference type="ChEBI" id="CHEBI:18420"/>
        <label>1</label>
    </ligand>
</feature>
<evidence type="ECO:0000256" key="9">
    <source>
        <dbReference type="ARBA" id="ARBA00023125"/>
    </source>
</evidence>
<comment type="function">
    <text evidence="12">CRISPR (clustered regularly interspaced short palindromic repeat) is an adaptive immune system that provides protection against mobile genetic elements (viruses, transposable elements and conjugative plasmids). CRISPR clusters contain spacers, sequences complementary to antecedent mobile elements, and target invading nucleic acids. CRISPR clusters are transcribed and processed into CRISPR RNA (crRNA). In type II CRISPR systems correct processing of pre-crRNA requires a trans-encoded small RNA (tracrRNA), endogenous ribonuclease 3 (rnc) and this protein. The tracrRNA serves as a guide for ribonuclease 3-aided processing of pre-crRNA. Subsequently Cas9/crRNA/tracrRNA endonucleolytically cleaves linear or circular dsDNA target complementary to the spacer; Cas9 is inactive in the absence of the 2 guide RNAs (gRNA). Cas9 recognizes the protospacer adjacent motif (PAM) in the CRISPR repeat sequences to help distinguish self versus nonself, as targets within the bacterial CRISPR locus do not have PAMs. PAM recognition is also required for catalytic activity.</text>
</comment>
<feature type="binding site" evidence="12">
    <location>
        <position position="800"/>
    </location>
    <ligand>
        <name>Mg(2+)</name>
        <dbReference type="ChEBI" id="CHEBI:18420"/>
        <label>2</label>
    </ligand>
</feature>
<dbReference type="InterPro" id="IPR033114">
    <property type="entry name" value="HNH_CAS9"/>
</dbReference>
<evidence type="ECO:0000256" key="10">
    <source>
        <dbReference type="ARBA" id="ARBA00023211"/>
    </source>
</evidence>
<dbReference type="GO" id="GO:0016787">
    <property type="term" value="F:hydrolase activity"/>
    <property type="evidence" value="ECO:0007669"/>
    <property type="project" value="UniProtKB-KW"/>
</dbReference>
<keyword evidence="4 12" id="KW-0255">Endonuclease</keyword>
<evidence type="ECO:0000256" key="4">
    <source>
        <dbReference type="ARBA" id="ARBA00022759"/>
    </source>
</evidence>
<evidence type="ECO:0000256" key="12">
    <source>
        <dbReference type="HAMAP-Rule" id="MF_01480"/>
    </source>
</evidence>
<dbReference type="InterPro" id="IPR041383">
    <property type="entry name" value="RuvC_III"/>
</dbReference>
<feature type="active site" description="Proton acceptor for HNH nuclease domain" evidence="12">
    <location>
        <position position="645"/>
    </location>
</feature>
<dbReference type="GO" id="GO:0043571">
    <property type="term" value="P:maintenance of CRISPR repeat elements"/>
    <property type="evidence" value="ECO:0007669"/>
    <property type="project" value="UniProtKB-UniRule"/>
</dbReference>
<evidence type="ECO:0000256" key="2">
    <source>
        <dbReference type="ARBA" id="ARBA00022722"/>
    </source>
</evidence>
<dbReference type="PROSITE" id="PS51749">
    <property type="entry name" value="HNH_CAS9"/>
    <property type="match status" value="1"/>
</dbReference>
<dbReference type="GO" id="GO:0046872">
    <property type="term" value="F:metal ion binding"/>
    <property type="evidence" value="ECO:0007669"/>
    <property type="project" value="UniProtKB-UniRule"/>
</dbReference>
<dbReference type="GO" id="GO:0051607">
    <property type="term" value="P:defense response to virus"/>
    <property type="evidence" value="ECO:0007669"/>
    <property type="project" value="UniProtKB-UniRule"/>
</dbReference>
<gene>
    <name evidence="12" type="primary">cas9</name>
</gene>
<feature type="binding site" evidence="12">
    <location>
        <position position="26"/>
    </location>
    <ligand>
        <name>Mg(2+)</name>
        <dbReference type="ChEBI" id="CHEBI:18420"/>
        <label>1</label>
    </ligand>
</feature>
<evidence type="ECO:0000313" key="14">
    <source>
        <dbReference type="EMBL" id="BAV59399.1"/>
    </source>
</evidence>
<proteinExistence type="inferred from homology"/>
<sequence>MNKVQEDCYKKIKEKLADREYRIGLDLGVGSIGYAVVSLKGDMPEDVILAGSRIFKSSIGAAERRHFRAQRNTHRHHRERMRYLWKLLAEKNLALQLPENLSKKENFTDFDTSRKRFPIEVLRNDPYILRYKALDEKLSLFQLGYALYHIANHRGTASVRSFLEDDEAKVKENKETAKLAKNTKKIMYEKKYRTFGEYLYRERIEKFRQNERMKVTNKNENKEFAVTRDIIEKEVEMILGAQKRYNTAVLADDYIERIKKAIFYETEKLIPEPEYCPYFKDDKRLPRSHKLNEYRRIYEALNNTRYYIPEIEEKTGEILSRKEKEQLSKEEKEKLFNFLLKNKELTEAKVKKLLNLSEMAKVQLQGRDKKNQKIKGYALITLESLPFWSKLPEQQQDEFLYDWNKLPDEKLKDRLRNYYKLTDDEIDETFQNIVLPSNYAPLGKKAMEILLEYIKNGLSYIEALDKAADENKIKVEKHEINDLLPYYGKILQESTQMPIGKAFSKQFAAKNYKKPDINKNEQEFGRIANPVVHQTLNELRKLINEIITVFGKKPLEISLETSRELKKSQKERELIAKQQDIDEEKRKKIWKTYIEPHLQQIKSRSDKLKKLFVFELWEDQKHNCPFCLEKINVDDIYSRGVDKEHLFPLKKSEDDSENNLVIAHNKCNARKAERAPFDAFGHESIWNDIFSNAEKNLPRKLWRFRQGSFEKFLEKPPMLKRFETDNSYISKISARYLACLFDKPSKIFCVKPFLTAQLRIAWQLDEIMIRLAENIILDSEKDSFNKGGLQKKKRIDNRHHALDAVVIAYASRGYHNFLNRVHAKGYKINYDEKTWLSETLRPPGNKNLEDFKSGIINVMINANISIKHDHNNKGQLVKSKAYKLYYSEIGKYIITTLKSVSEILFKQKEKPQDTLRRALCKFEDRLSDIKDKKLRKKLEDNITIYKSIENESALSKAKQELEEFDLKAKKEGKKGYEKITDILIYKKACSMHGGKYIHVKNRIENKFFALKEPTEIETGFGYDTADNLSLDLYHDNNGKLCGEVIRKIDFNRNRVPNYKKEGYILLERIYQGDTLEVDISDDKISLKNKVGSAPDKRTFVKVLTFTESDRYLKNKRDQIQIFFCNLLKSTLKHDDSSKHDDSFYVSSMQKYNVRKVILTSLGIIKYRSKILKNKEI</sequence>
<dbReference type="NCBIfam" id="TIGR01865">
    <property type="entry name" value="cas_Csn1"/>
    <property type="match status" value="1"/>
</dbReference>
<dbReference type="GO" id="GO:0003723">
    <property type="term" value="F:RNA binding"/>
    <property type="evidence" value="ECO:0007669"/>
    <property type="project" value="UniProtKB-UniRule"/>
</dbReference>
<evidence type="ECO:0000256" key="3">
    <source>
        <dbReference type="ARBA" id="ARBA00022723"/>
    </source>
</evidence>
<organism evidence="14">
    <name type="scientific">Candidatus Endomicrobium sp. MdDo-005</name>
    <dbReference type="NCBI Taxonomy" id="1837115"/>
    <lineage>
        <taxon>Bacteria</taxon>
        <taxon>Pseudomonadati</taxon>
        <taxon>Elusimicrobiota</taxon>
        <taxon>Endomicrobiia</taxon>
        <taxon>Endomicrobiales</taxon>
        <taxon>Endomicrobiaceae</taxon>
        <taxon>Endomicrobium</taxon>
    </lineage>
</organism>
<comment type="cofactor">
    <cofactor evidence="1 12">
        <name>Mg(2+)</name>
        <dbReference type="ChEBI" id="CHEBI:18420"/>
    </cofactor>
</comment>
<keyword evidence="6 12" id="KW-0460">Magnesium</keyword>
<accession>A0A1C9ZUE2</accession>
<dbReference type="Gene3D" id="3.30.420.10">
    <property type="entry name" value="Ribonuclease H-like superfamily/Ribonuclease H"/>
    <property type="match status" value="3"/>
</dbReference>
<evidence type="ECO:0000256" key="7">
    <source>
        <dbReference type="ARBA" id="ARBA00022884"/>
    </source>
</evidence>
<name>A0A1C9ZUE2_9BACT</name>
<comment type="domain">
    <text evidence="12">Has 2 endonuclease domains. The discontinuous RuvC-like domain cleaves the target DNA noncomplementary to crRNA while the HNH nuclease domain cleaves the target DNA complementary to crRNA.</text>
</comment>
<comment type="similarity">
    <text evidence="12">Belongs to the CRISPR-associated Cas9 family.</text>
</comment>
<dbReference type="HAMAP" id="MF_01480">
    <property type="entry name" value="Cas9"/>
    <property type="match status" value="1"/>
</dbReference>
<keyword evidence="7 12" id="KW-0694">RNA-binding</keyword>
<dbReference type="Pfam" id="PF13395">
    <property type="entry name" value="HNH_4"/>
    <property type="match status" value="1"/>
</dbReference>
<evidence type="ECO:0000259" key="13">
    <source>
        <dbReference type="PROSITE" id="PS51749"/>
    </source>
</evidence>
<dbReference type="EC" id="3.1.-.-" evidence="12"/>
<keyword evidence="2 12" id="KW-0540">Nuclease</keyword>
<evidence type="ECO:0000256" key="6">
    <source>
        <dbReference type="ARBA" id="ARBA00022842"/>
    </source>
</evidence>
<dbReference type="GO" id="GO:0004519">
    <property type="term" value="F:endonuclease activity"/>
    <property type="evidence" value="ECO:0007669"/>
    <property type="project" value="UniProtKB-UniRule"/>
</dbReference>
<dbReference type="GO" id="GO:0003677">
    <property type="term" value="F:DNA binding"/>
    <property type="evidence" value="ECO:0007669"/>
    <property type="project" value="UniProtKB-UniRule"/>
</dbReference>
<feature type="binding site" evidence="12">
    <location>
        <position position="564"/>
    </location>
    <ligand>
        <name>Mg(2+)</name>
        <dbReference type="ChEBI" id="CHEBI:18420"/>
        <label>2</label>
    </ligand>
</feature>
<dbReference type="AlphaFoldDB" id="A0A1C9ZUE2"/>
<keyword evidence="3 12" id="KW-0479">Metal-binding</keyword>
<protein>
    <recommendedName>
        <fullName evidence="12">CRISPR-associated endonuclease Cas9</fullName>
        <ecNumber evidence="12">3.1.-.-</ecNumber>
    </recommendedName>
</protein>
<feature type="domain" description="HNH Cas9-type" evidence="13">
    <location>
        <begin position="568"/>
        <end position="723"/>
    </location>
</feature>
<feature type="binding site" evidence="12">
    <location>
        <position position="26"/>
    </location>
    <ligand>
        <name>Mg(2+)</name>
        <dbReference type="ChEBI" id="CHEBI:18420"/>
        <label>2</label>
    </ligand>
</feature>
<keyword evidence="10" id="KW-0464">Manganese</keyword>
<evidence type="ECO:0000256" key="5">
    <source>
        <dbReference type="ARBA" id="ARBA00022801"/>
    </source>
</evidence>
<comment type="subunit">
    <text evidence="11 12">Monomer. Binds crRNA and tracrRNA.</text>
</comment>
<dbReference type="InterPro" id="IPR036397">
    <property type="entry name" value="RNaseH_sf"/>
</dbReference>
<keyword evidence="8 12" id="KW-0051">Antiviral defense</keyword>
<dbReference type="Pfam" id="PF18541">
    <property type="entry name" value="RuvC_III"/>
    <property type="match status" value="1"/>
</dbReference>
<feature type="binding site" evidence="12">
    <location>
        <position position="564"/>
    </location>
    <ligand>
        <name>Mg(2+)</name>
        <dbReference type="ChEBI" id="CHEBI:18420"/>
        <label>1</label>
    </ligand>
</feature>
<dbReference type="EMBL" id="LC153661">
    <property type="protein sequence ID" value="BAV59399.1"/>
    <property type="molecule type" value="Genomic_DNA"/>
</dbReference>
<feature type="active site" description="For RuvC-like nuclease domain" evidence="12">
    <location>
        <position position="26"/>
    </location>
</feature>
<evidence type="ECO:0000256" key="11">
    <source>
        <dbReference type="ARBA" id="ARBA00046380"/>
    </source>
</evidence>
<dbReference type="InterPro" id="IPR028629">
    <property type="entry name" value="Cas9"/>
</dbReference>
<reference evidence="14" key="1">
    <citation type="journal article" date="2016" name="Genome Biol. Evol.">
        <title>Comparison of intracellular "Ca. Endomicrobium trichonymphae" genomovars illuminates the requirement and decay of defense systems against foreign DNA.</title>
        <authorList>
            <person name="Izawa K."/>
            <person name="Kuwahara H."/>
            <person name="Kihara K."/>
            <person name="Yuki M."/>
            <person name="Lo N."/>
            <person name="Ito T."/>
            <person name="Ohkuma M."/>
            <person name="Hongoh Y."/>
        </authorList>
    </citation>
    <scope>NUCLEOTIDE SEQUENCE</scope>
    <source>
        <strain evidence="14">MdDo-005</strain>
    </source>
</reference>
<keyword evidence="5 12" id="KW-0378">Hydrolase</keyword>
<evidence type="ECO:0000256" key="8">
    <source>
        <dbReference type="ARBA" id="ARBA00023118"/>
    </source>
</evidence>